<evidence type="ECO:0000313" key="7">
    <source>
        <dbReference type="EMBL" id="HIX19912.1"/>
    </source>
</evidence>
<dbReference type="InterPro" id="IPR002104">
    <property type="entry name" value="Integrase_catalytic"/>
</dbReference>
<comment type="caution">
    <text evidence="7">The sequence shown here is derived from an EMBL/GenBank/DDBJ whole genome shotgun (WGS) entry which is preliminary data.</text>
</comment>
<evidence type="ECO:0000313" key="8">
    <source>
        <dbReference type="Proteomes" id="UP000823964"/>
    </source>
</evidence>
<dbReference type="CDD" id="cd00397">
    <property type="entry name" value="DNA_BRE_C"/>
    <property type="match status" value="1"/>
</dbReference>
<evidence type="ECO:0000256" key="4">
    <source>
        <dbReference type="ARBA" id="ARBA00023172"/>
    </source>
</evidence>
<dbReference type="Gene3D" id="1.10.443.10">
    <property type="entry name" value="Intergrase catalytic core"/>
    <property type="match status" value="1"/>
</dbReference>
<protein>
    <submittedName>
        <fullName evidence="7">Site-specific integrase</fullName>
    </submittedName>
</protein>
<reference evidence="7" key="1">
    <citation type="journal article" date="2021" name="PeerJ">
        <title>Extensive microbial diversity within the chicken gut microbiome revealed by metagenomics and culture.</title>
        <authorList>
            <person name="Gilroy R."/>
            <person name="Ravi A."/>
            <person name="Getino M."/>
            <person name="Pursley I."/>
            <person name="Horton D.L."/>
            <person name="Alikhan N.F."/>
            <person name="Baker D."/>
            <person name="Gharbi K."/>
            <person name="Hall N."/>
            <person name="Watson M."/>
            <person name="Adriaenssens E.M."/>
            <person name="Foster-Nyarko E."/>
            <person name="Jarju S."/>
            <person name="Secka A."/>
            <person name="Antonio M."/>
            <person name="Oren A."/>
            <person name="Chaudhuri R.R."/>
            <person name="La Ragione R."/>
            <person name="Hildebrand F."/>
            <person name="Pallen M.J."/>
        </authorList>
    </citation>
    <scope>NUCLEOTIDE SEQUENCE</scope>
    <source>
        <strain evidence="7">14975</strain>
    </source>
</reference>
<dbReference type="PANTHER" id="PTHR30629:SF2">
    <property type="entry name" value="PROPHAGE INTEGRASE INTS-RELATED"/>
    <property type="match status" value="1"/>
</dbReference>
<feature type="compositionally biased region" description="Basic and acidic residues" evidence="5">
    <location>
        <begin position="1"/>
        <end position="14"/>
    </location>
</feature>
<dbReference type="InterPro" id="IPR050808">
    <property type="entry name" value="Phage_Integrase"/>
</dbReference>
<dbReference type="PROSITE" id="PS51898">
    <property type="entry name" value="TYR_RECOMBINASE"/>
    <property type="match status" value="1"/>
</dbReference>
<feature type="region of interest" description="Disordered" evidence="5">
    <location>
        <begin position="1"/>
        <end position="78"/>
    </location>
</feature>
<keyword evidence="2" id="KW-0229">DNA integration</keyword>
<gene>
    <name evidence="7" type="ORF">H9862_04820</name>
</gene>
<accession>A0A9D2AH96</accession>
<dbReference type="InterPro" id="IPR013762">
    <property type="entry name" value="Integrase-like_cat_sf"/>
</dbReference>
<reference evidence="7" key="2">
    <citation type="submission" date="2021-04" db="EMBL/GenBank/DDBJ databases">
        <authorList>
            <person name="Gilroy R."/>
        </authorList>
    </citation>
    <scope>NUCLEOTIDE SEQUENCE</scope>
    <source>
        <strain evidence="7">14975</strain>
    </source>
</reference>
<dbReference type="GO" id="GO:0003677">
    <property type="term" value="F:DNA binding"/>
    <property type="evidence" value="ECO:0007669"/>
    <property type="project" value="UniProtKB-KW"/>
</dbReference>
<dbReference type="Gene3D" id="1.10.150.130">
    <property type="match status" value="1"/>
</dbReference>
<dbReference type="Pfam" id="PF00589">
    <property type="entry name" value="Phage_integrase"/>
    <property type="match status" value="1"/>
</dbReference>
<comment type="similarity">
    <text evidence="1">Belongs to the 'phage' integrase family.</text>
</comment>
<dbReference type="InterPro" id="IPR011010">
    <property type="entry name" value="DNA_brk_join_enz"/>
</dbReference>
<dbReference type="InterPro" id="IPR010998">
    <property type="entry name" value="Integrase_recombinase_N"/>
</dbReference>
<evidence type="ECO:0000256" key="3">
    <source>
        <dbReference type="ARBA" id="ARBA00023125"/>
    </source>
</evidence>
<evidence type="ECO:0000256" key="5">
    <source>
        <dbReference type="SAM" id="MobiDB-lite"/>
    </source>
</evidence>
<evidence type="ECO:0000259" key="6">
    <source>
        <dbReference type="PROSITE" id="PS51898"/>
    </source>
</evidence>
<dbReference type="SUPFAM" id="SSF56349">
    <property type="entry name" value="DNA breaking-rejoining enzymes"/>
    <property type="match status" value="1"/>
</dbReference>
<evidence type="ECO:0000256" key="1">
    <source>
        <dbReference type="ARBA" id="ARBA00008857"/>
    </source>
</evidence>
<keyword evidence="3" id="KW-0238">DNA-binding</keyword>
<evidence type="ECO:0000256" key="2">
    <source>
        <dbReference type="ARBA" id="ARBA00022908"/>
    </source>
</evidence>
<proteinExistence type="inferred from homology"/>
<keyword evidence="4" id="KW-0233">DNA recombination</keyword>
<dbReference type="EMBL" id="DXFQ01000083">
    <property type="protein sequence ID" value="HIX19912.1"/>
    <property type="molecule type" value="Genomic_DNA"/>
</dbReference>
<dbReference type="GO" id="GO:0006310">
    <property type="term" value="P:DNA recombination"/>
    <property type="evidence" value="ECO:0007669"/>
    <property type="project" value="UniProtKB-KW"/>
</dbReference>
<feature type="compositionally biased region" description="Low complexity" evidence="5">
    <location>
        <begin position="48"/>
        <end position="70"/>
    </location>
</feature>
<dbReference type="AlphaFoldDB" id="A0A9D2AH96"/>
<feature type="domain" description="Tyr recombinase" evidence="6">
    <location>
        <begin position="207"/>
        <end position="375"/>
    </location>
</feature>
<name>A0A9D2AH96_9BACT</name>
<organism evidence="7 8">
    <name type="scientific">Candidatus Akkermansia intestinigallinarum</name>
    <dbReference type="NCBI Taxonomy" id="2838431"/>
    <lineage>
        <taxon>Bacteria</taxon>
        <taxon>Pseudomonadati</taxon>
        <taxon>Verrucomicrobiota</taxon>
        <taxon>Verrucomicrobiia</taxon>
        <taxon>Verrucomicrobiales</taxon>
        <taxon>Akkermansiaceae</taxon>
        <taxon>Akkermansia</taxon>
    </lineage>
</organism>
<dbReference type="Proteomes" id="UP000823964">
    <property type="component" value="Unassembled WGS sequence"/>
</dbReference>
<dbReference type="PANTHER" id="PTHR30629">
    <property type="entry name" value="PROPHAGE INTEGRASE"/>
    <property type="match status" value="1"/>
</dbReference>
<dbReference type="GO" id="GO:0015074">
    <property type="term" value="P:DNA integration"/>
    <property type="evidence" value="ECO:0007669"/>
    <property type="project" value="UniProtKB-KW"/>
</dbReference>
<sequence length="396" mass="44708">MRTKPAEPEDDLPKNGEQAPFAHRAAEANAEFGTEQASRERARLVWGEESPAAAVDAPASPSASADAGSGEPEHPSARDGELIEHPLVLGGSEMLRAVNELETRDWTFWKLFEISLRSRTGRRPRTLQEIAQYVQRMLRVKPWWRYMPVGEITGADCVNLIETSFKTMPMQRKARTLLHAIFACGCRLGVCRTNPVEQLTYLYAPEQSIRALSILEVRRLLTAAQSPKHSPCAAALGLMLWAGLRPTEVARLRWGDIRLRERVIMVSPLQAKTATRRQVIMRRVLFCWLLRIAPFRPAGAPVIPLGWEKRWRALRLAAGFKQWPADVLRHTFASYHLKYFRDVAGLQIDMGHSSLHLLLTRYLGMDNITAQNASEYWGYEKELAAAKGGDPYASRF</sequence>